<keyword evidence="3" id="KW-1133">Transmembrane helix</keyword>
<dbReference type="EMBL" id="ACVC01000231">
    <property type="protein sequence ID" value="EFO61373.1"/>
    <property type="molecule type" value="Genomic_DNA"/>
</dbReference>
<protein>
    <submittedName>
        <fullName evidence="5">EGF-like high cysteine membrane protein</fullName>
    </submittedName>
</protein>
<feature type="disulfide bond" evidence="1">
    <location>
        <begin position="843"/>
        <end position="852"/>
    </location>
</feature>
<keyword evidence="1" id="KW-0245">EGF-like domain</keyword>
<dbReference type="VEuPathDB" id="GiardiaDB:GLP15_5137"/>
<keyword evidence="3" id="KW-0812">Transmembrane</keyword>
<dbReference type="SMART" id="SM00181">
    <property type="entry name" value="EGF"/>
    <property type="match status" value="11"/>
</dbReference>
<evidence type="ECO:0000256" key="1">
    <source>
        <dbReference type="PROSITE-ProRule" id="PRU00076"/>
    </source>
</evidence>
<proteinExistence type="predicted"/>
<dbReference type="PROSITE" id="PS50026">
    <property type="entry name" value="EGF_3"/>
    <property type="match status" value="1"/>
</dbReference>
<comment type="caution">
    <text evidence="1">Lacks conserved residue(s) required for the propagation of feature annotation.</text>
</comment>
<organism evidence="5 6">
    <name type="scientific">Giardia intestinalis (strain P15)</name>
    <name type="common">Giardia lamblia</name>
    <dbReference type="NCBI Taxonomy" id="658858"/>
    <lineage>
        <taxon>Eukaryota</taxon>
        <taxon>Metamonada</taxon>
        <taxon>Diplomonadida</taxon>
        <taxon>Hexamitidae</taxon>
        <taxon>Giardiinae</taxon>
        <taxon>Giardia</taxon>
    </lineage>
</organism>
<accession>E1F855</accession>
<dbReference type="OMA" id="DKGCQHT"/>
<comment type="caution">
    <text evidence="5">The sequence shown here is derived from an EMBL/GenBank/DDBJ whole genome shotgun (WGS) entry which is preliminary data.</text>
</comment>
<dbReference type="PROSITE" id="PS01186">
    <property type="entry name" value="EGF_2"/>
    <property type="match status" value="1"/>
</dbReference>
<feature type="region of interest" description="Disordered" evidence="2">
    <location>
        <begin position="1277"/>
        <end position="1316"/>
    </location>
</feature>
<dbReference type="PROSITE" id="PS00022">
    <property type="entry name" value="EGF_1"/>
    <property type="match status" value="2"/>
</dbReference>
<feature type="compositionally biased region" description="Low complexity" evidence="2">
    <location>
        <begin position="1305"/>
        <end position="1316"/>
    </location>
</feature>
<dbReference type="InterPro" id="IPR000742">
    <property type="entry name" value="EGF"/>
</dbReference>
<feature type="transmembrane region" description="Helical" evidence="3">
    <location>
        <begin position="1238"/>
        <end position="1263"/>
    </location>
</feature>
<gene>
    <name evidence="5" type="ORF">GLP15_5137</name>
</gene>
<evidence type="ECO:0000313" key="6">
    <source>
        <dbReference type="Proteomes" id="UP000008974"/>
    </source>
</evidence>
<evidence type="ECO:0000313" key="5">
    <source>
        <dbReference type="EMBL" id="EFO61373.1"/>
    </source>
</evidence>
<dbReference type="Proteomes" id="UP000008974">
    <property type="component" value="Unassembled WGS sequence"/>
</dbReference>
<keyword evidence="1" id="KW-1015">Disulfide bond</keyword>
<evidence type="ECO:0000256" key="3">
    <source>
        <dbReference type="SAM" id="Phobius"/>
    </source>
</evidence>
<dbReference type="STRING" id="658858.E1F855"/>
<dbReference type="OrthoDB" id="283575at2759"/>
<dbReference type="InterPro" id="IPR002049">
    <property type="entry name" value="LE_dom"/>
</dbReference>
<keyword evidence="3" id="KW-0472">Membrane</keyword>
<evidence type="ECO:0000259" key="4">
    <source>
        <dbReference type="PROSITE" id="PS50026"/>
    </source>
</evidence>
<evidence type="ECO:0000256" key="2">
    <source>
        <dbReference type="SAM" id="MobiDB-lite"/>
    </source>
</evidence>
<reference evidence="5 6" key="1">
    <citation type="journal article" date="2010" name="BMC Genomics">
        <title>Genome analysis and comparative genomics of a Giardia intestinalis assemblage E isolate.</title>
        <authorList>
            <person name="Jerlstrom-Hultqvist J."/>
            <person name="Franzen O."/>
            <person name="Ankarklev J."/>
            <person name="Xu F."/>
            <person name="Nohynkova E."/>
            <person name="Andersson J.O."/>
            <person name="Svard S.G."/>
            <person name="Andersson B."/>
        </authorList>
    </citation>
    <scope>NUCLEOTIDE SEQUENCE [LARGE SCALE GENOMIC DNA]</scope>
    <source>
        <strain evidence="5 6">P15</strain>
    </source>
</reference>
<feature type="domain" description="EGF-like" evidence="4">
    <location>
        <begin position="811"/>
        <end position="853"/>
    </location>
</feature>
<sequence length="1316" mass="139653">MLVAVNGECTSPACMDEELGKVCSGHGTCNIQNPATITCNCEASYTYVAPGRCILTTLMEGINVCSDHGRIVFDPPDSSTMKCNCSSIYTGDKCETCNTNTAEEINKVCTAKKCIIQTPQPTTRAADDSRVCGPDGQYTTFGDPSNPFITCIPKDSDSGNVSAYNGTFSAKPGCVHVSKIDKTRRFFCGFLHGITEDLPTNNSVTCGETQEDSPHVVTCTACPTNFNLVHFGPQGGNTKTCMHKSCHDGSQYHMWYNYCGGVGDCVQNKEKNGYECGCGAGATWNDTLKACVTDACKLNKTLAGPSAPEYCTPQSGLLQCTVGRDATWQCNCEGGTYLTYNKTCISKSKNADPKTHRARGLCGGPGAGYIDDTGACVCNDGFFKIGDMCYSYDCLPVGIPTDIKKPDINMLVCSGKGVCTYNQLTGRYGCECEGDLEAFGGYCTYPTCAGKVLHNGEVKYVECQVYNGYLGTCSKNSGEANYSCKCRYPLKLVNNVCVYPGCVSTDNIYCGGDVLALCVEESDRYHGCVCSEGYERGQNRWECIPRKCVYRRSLSDPAVACNGLGTCSSAGLLKDRACSCTGDAKEYTLQDASGEIRKTCILDACISSKEKEIPVICGGFGRCGPDGCICDLGTKLVDKICVGIDCFINITDTTGKVTTSVCGGEGIGACKKIGSQGNRLDYACKCNESNAAGYKEVDGFCLPEQCIFKVPKLNEEAEVDTMCGGRHFGSCVINTTDPTKSYCECKRGRYDVTKMDDGKCMKTLCRSAVLPGGPTGNIECSGHGRCATNDKINYLCKCEPNYGIFGEYLCIPNICIVSSADTTKICSGAGTCSLEADSGGCKCYTGYTGDQCKECDSKYKRHISGACYLNNCPADDDCGTIDNSSAGTCQLVNTAFICVCSNPNLVVDKTNKQCRMSKCIHTDPYEKIEKACYNMGTCDYSGNTETCSCNSGTTRIGTSVCVYVECMPNGSTDDPDMICNKRGRCVEGPVAGKGICRCDSSTYRTDKKTGQCFVKECFGAHESILSEVCDGGGTCSEDTKRCNCNVDGFQSLDGQNGCMHSSCISSDNKLCSGFGACEKTGDTYSCLCANYYTLVKTDCIPTRCLNQTVVCNNGGTCSGEGSSAVCSCKSGWAIHGTLCYPSACVSDGALCGGNGDCQLSDGGSCTCRSGYETVSGKLCISSQCVQRGTDGTVTICGGNGRCVSENGVQPTCVCDEGFSLTGDFVCGVSASSNKSSSVMTIAVVAVVLLVLAAMAGFLVWWFVIRPKRAGVLRERTPLKDPSLSGPQKLKRQAGSNASLHATAPLLSRSSRAGSSA</sequence>
<name>E1F855_GIAIA</name>
<dbReference type="PROSITE" id="PS01248">
    <property type="entry name" value="EGF_LAM_1"/>
    <property type="match status" value="1"/>
</dbReference>